<protein>
    <submittedName>
        <fullName evidence="1">Uncharacterized protein</fullName>
    </submittedName>
</protein>
<proteinExistence type="predicted"/>
<gene>
    <name evidence="1" type="ORF">CMV_011041</name>
</gene>
<accession>A0A8J4VX93</accession>
<comment type="caution">
    <text evidence="1">The sequence shown here is derived from an EMBL/GenBank/DDBJ whole genome shotgun (WGS) entry which is preliminary data.</text>
</comment>
<reference evidence="1" key="1">
    <citation type="submission" date="2020-03" db="EMBL/GenBank/DDBJ databases">
        <title>Castanea mollissima Vanexum genome sequencing.</title>
        <authorList>
            <person name="Staton M."/>
        </authorList>
    </citation>
    <scope>NUCLEOTIDE SEQUENCE</scope>
    <source>
        <tissue evidence="1">Leaf</tissue>
    </source>
</reference>
<dbReference type="AlphaFoldDB" id="A0A8J4VX93"/>
<name>A0A8J4VX93_9ROSI</name>
<keyword evidence="2" id="KW-1185">Reference proteome</keyword>
<sequence length="68" mass="7818">MHERRSKKKKELKASNAVCDLCWLVDVREIDGCRRSFCGVGLVLEKAQVIKQRFVIPRIQQSKGDFLG</sequence>
<organism evidence="1 2">
    <name type="scientific">Castanea mollissima</name>
    <name type="common">Chinese chestnut</name>
    <dbReference type="NCBI Taxonomy" id="60419"/>
    <lineage>
        <taxon>Eukaryota</taxon>
        <taxon>Viridiplantae</taxon>
        <taxon>Streptophyta</taxon>
        <taxon>Embryophyta</taxon>
        <taxon>Tracheophyta</taxon>
        <taxon>Spermatophyta</taxon>
        <taxon>Magnoliopsida</taxon>
        <taxon>eudicotyledons</taxon>
        <taxon>Gunneridae</taxon>
        <taxon>Pentapetalae</taxon>
        <taxon>rosids</taxon>
        <taxon>fabids</taxon>
        <taxon>Fagales</taxon>
        <taxon>Fagaceae</taxon>
        <taxon>Castanea</taxon>
    </lineage>
</organism>
<dbReference type="EMBL" id="JRKL02001326">
    <property type="protein sequence ID" value="KAF3964694.1"/>
    <property type="molecule type" value="Genomic_DNA"/>
</dbReference>
<dbReference type="Proteomes" id="UP000737018">
    <property type="component" value="Unassembled WGS sequence"/>
</dbReference>
<evidence type="ECO:0000313" key="2">
    <source>
        <dbReference type="Proteomes" id="UP000737018"/>
    </source>
</evidence>
<evidence type="ECO:0000313" key="1">
    <source>
        <dbReference type="EMBL" id="KAF3964694.1"/>
    </source>
</evidence>